<evidence type="ECO:0000313" key="3">
    <source>
        <dbReference type="Proteomes" id="UP001320148"/>
    </source>
</evidence>
<sequence>MYRITTNGVQRLSDNANIPAVDNNRDWQEFQNWLKAGNTPIPARPSPYHTLNNDNEWIEDFERWINMAVRVQRDLKLEACDYIMMPDYPIDQSKRSEWEEYRKQLRDLPGTLTAVVEQIPWPLSPQ</sequence>
<evidence type="ECO:0000313" key="2">
    <source>
        <dbReference type="EMBL" id="BCS94881.1"/>
    </source>
</evidence>
<organism evidence="2 3">
    <name type="scientific">Desulfoluna limicola</name>
    <dbReference type="NCBI Taxonomy" id="2810562"/>
    <lineage>
        <taxon>Bacteria</taxon>
        <taxon>Pseudomonadati</taxon>
        <taxon>Thermodesulfobacteriota</taxon>
        <taxon>Desulfobacteria</taxon>
        <taxon>Desulfobacterales</taxon>
        <taxon>Desulfolunaceae</taxon>
        <taxon>Desulfoluna</taxon>
    </lineage>
</organism>
<feature type="domain" description="Phage tail assembly chaperone-like" evidence="1">
    <location>
        <begin position="68"/>
        <end position="126"/>
    </location>
</feature>
<gene>
    <name evidence="2" type="ORF">DSLASN_05130</name>
</gene>
<proteinExistence type="predicted"/>
<dbReference type="Gene3D" id="6.10.140.1310">
    <property type="match status" value="1"/>
</dbReference>
<dbReference type="InterPro" id="IPR031893">
    <property type="entry name" value="Phage_tail_APC"/>
</dbReference>
<accession>A0ABM7PCK0</accession>
<protein>
    <recommendedName>
        <fullName evidence="1">Phage tail assembly chaperone-like domain-containing protein</fullName>
    </recommendedName>
</protein>
<keyword evidence="3" id="KW-1185">Reference proteome</keyword>
<dbReference type="EMBL" id="AP024488">
    <property type="protein sequence ID" value="BCS94881.1"/>
    <property type="molecule type" value="Genomic_DNA"/>
</dbReference>
<dbReference type="RefSeq" id="WP_236891182.1">
    <property type="nucleotide sequence ID" value="NZ_AP024488.1"/>
</dbReference>
<reference evidence="2 3" key="1">
    <citation type="submission" date="2021-02" db="EMBL/GenBank/DDBJ databases">
        <title>Complete genome of Desulfoluna sp. strain ASN36.</title>
        <authorList>
            <person name="Takahashi A."/>
            <person name="Kojima H."/>
            <person name="Fukui M."/>
        </authorList>
    </citation>
    <scope>NUCLEOTIDE SEQUENCE [LARGE SCALE GENOMIC DNA]</scope>
    <source>
        <strain evidence="2 3">ASN36</strain>
    </source>
</reference>
<name>A0ABM7PCK0_9BACT</name>
<evidence type="ECO:0000259" key="1">
    <source>
        <dbReference type="Pfam" id="PF16778"/>
    </source>
</evidence>
<dbReference type="Pfam" id="PF16778">
    <property type="entry name" value="Phage_tail_APC"/>
    <property type="match status" value="1"/>
</dbReference>
<dbReference type="Proteomes" id="UP001320148">
    <property type="component" value="Chromosome"/>
</dbReference>